<accession>A0A1P8K4E5</accession>
<dbReference type="PANTHER" id="PTHR23028:SF53">
    <property type="entry name" value="ACYL_TRANSF_3 DOMAIN-CONTAINING PROTEIN"/>
    <property type="match status" value="1"/>
</dbReference>
<dbReference type="Pfam" id="PF01757">
    <property type="entry name" value="Acyl_transf_3"/>
    <property type="match status" value="1"/>
</dbReference>
<feature type="transmembrane region" description="Helical" evidence="1">
    <location>
        <begin position="189"/>
        <end position="210"/>
    </location>
</feature>
<dbReference type="KEGG" id="rhy:RD110_22500"/>
<feature type="transmembrane region" description="Helical" evidence="1">
    <location>
        <begin position="300"/>
        <end position="320"/>
    </location>
</feature>
<name>A0A1P8K4E5_9BURK</name>
<dbReference type="STRING" id="1842727.RD110_22500"/>
<keyword evidence="5" id="KW-1185">Reference proteome</keyword>
<dbReference type="GO" id="GO:0016747">
    <property type="term" value="F:acyltransferase activity, transferring groups other than amino-acyl groups"/>
    <property type="evidence" value="ECO:0007669"/>
    <property type="project" value="InterPro"/>
</dbReference>
<evidence type="ECO:0000259" key="3">
    <source>
        <dbReference type="Pfam" id="PF19040"/>
    </source>
</evidence>
<organism evidence="4 5">
    <name type="scientific">Rhodoferax koreensis</name>
    <dbReference type="NCBI Taxonomy" id="1842727"/>
    <lineage>
        <taxon>Bacteria</taxon>
        <taxon>Pseudomonadati</taxon>
        <taxon>Pseudomonadota</taxon>
        <taxon>Betaproteobacteria</taxon>
        <taxon>Burkholderiales</taxon>
        <taxon>Comamonadaceae</taxon>
        <taxon>Rhodoferax</taxon>
    </lineage>
</organism>
<feature type="domain" description="Acyltransferase 3" evidence="2">
    <location>
        <begin position="4"/>
        <end position="317"/>
    </location>
</feature>
<feature type="transmembrane region" description="Helical" evidence="1">
    <location>
        <begin position="141"/>
        <end position="157"/>
    </location>
</feature>
<evidence type="ECO:0000313" key="4">
    <source>
        <dbReference type="EMBL" id="APW40884.1"/>
    </source>
</evidence>
<feature type="transmembrane region" description="Helical" evidence="1">
    <location>
        <begin position="72"/>
        <end position="90"/>
    </location>
</feature>
<dbReference type="InterPro" id="IPR043968">
    <property type="entry name" value="SGNH"/>
</dbReference>
<feature type="transmembrane region" description="Helical" evidence="1">
    <location>
        <begin position="231"/>
        <end position="259"/>
    </location>
</feature>
<evidence type="ECO:0000256" key="1">
    <source>
        <dbReference type="SAM" id="Phobius"/>
    </source>
</evidence>
<dbReference type="EMBL" id="CP019236">
    <property type="protein sequence ID" value="APW40884.1"/>
    <property type="molecule type" value="Genomic_DNA"/>
</dbReference>
<proteinExistence type="predicted"/>
<dbReference type="GO" id="GO:0000271">
    <property type="term" value="P:polysaccharide biosynthetic process"/>
    <property type="evidence" value="ECO:0007669"/>
    <property type="project" value="TreeGrafter"/>
</dbReference>
<reference evidence="4 5" key="1">
    <citation type="submission" date="2017-01" db="EMBL/GenBank/DDBJ databases">
        <authorList>
            <person name="Mah S.A."/>
            <person name="Swanson W.J."/>
            <person name="Moy G.W."/>
            <person name="Vacquier V.D."/>
        </authorList>
    </citation>
    <scope>NUCLEOTIDE SEQUENCE [LARGE SCALE GENOMIC DNA]</scope>
    <source>
        <strain evidence="4 5">DCY110</strain>
    </source>
</reference>
<gene>
    <name evidence="4" type="ORF">RD110_22500</name>
</gene>
<evidence type="ECO:0008006" key="6">
    <source>
        <dbReference type="Google" id="ProtNLM"/>
    </source>
</evidence>
<dbReference type="Pfam" id="PF19040">
    <property type="entry name" value="SGNH"/>
    <property type="match status" value="1"/>
</dbReference>
<sequence>MHKAYIDGLRALAVSMVILNHFHADWMPSGFIGVDVFFVISGYVITLNLASKQHLRFAEFCLGFYAHRIKRLFPALCLMVVLSSVAISLFNPDAHRSINTGWTALFGASNIFLWAQANDYFSGATQLNPFTHTWSLGVEEQFYFVFPVILWIGLVKLGHRPRLLTYFLAATCTLSVVSFLVYSQLKPMAAYYLMPTRFWELASGAMLALGTRRSRSRPGRRFRNAPAVAMAGLFSTCLLPATWFSVSIPMAVLFTAAMIHQERRDHYVYDALSGKVAVHLGRVSYSLYLWHWPLLVVGKWTIGAGPLASLAVLLTVILFAEMSFRHVEQPFRLSRWGPTEFRTLSYGLGALSITAVLLHAGLKPIADGLYLGIRPALAERGAESLARPYTAIDGLAWAGEKCVLQSNRDVGKTIDPQACSFGASPNPRRIIVFGNSFSAAFLHGLEELARNDRFTITLTSSWGASATPNMPNKSEWSAVNTYYWDKIYPELASSLKSGDWVFLMSDLHDFSPSKASLESRDLIGRYRSELSGMAQQLGRRRVKLAVLHGNPFAREAQCEPAIALAQWFSPFGRPCNFYGKEDTLQRRRPLDIALKSLGSQIVIVDLLDVFCPSATCNYEGKSGEVLYRDGWSHPSAEAARLSYPILRDAFTALR</sequence>
<feature type="transmembrane region" description="Helical" evidence="1">
    <location>
        <begin position="30"/>
        <end position="51"/>
    </location>
</feature>
<dbReference type="PANTHER" id="PTHR23028">
    <property type="entry name" value="ACETYLTRANSFERASE"/>
    <property type="match status" value="1"/>
</dbReference>
<keyword evidence="1" id="KW-1133">Transmembrane helix</keyword>
<keyword evidence="1" id="KW-0472">Membrane</keyword>
<dbReference type="InterPro" id="IPR050879">
    <property type="entry name" value="Acyltransferase_3"/>
</dbReference>
<evidence type="ECO:0000259" key="2">
    <source>
        <dbReference type="Pfam" id="PF01757"/>
    </source>
</evidence>
<protein>
    <recommendedName>
        <fullName evidence="6">Acyltransferase</fullName>
    </recommendedName>
</protein>
<feature type="transmembrane region" description="Helical" evidence="1">
    <location>
        <begin position="341"/>
        <end position="362"/>
    </location>
</feature>
<dbReference type="Proteomes" id="UP000186609">
    <property type="component" value="Chromosome"/>
</dbReference>
<feature type="domain" description="SGNH" evidence="3">
    <location>
        <begin position="414"/>
        <end position="644"/>
    </location>
</feature>
<evidence type="ECO:0000313" key="5">
    <source>
        <dbReference type="Proteomes" id="UP000186609"/>
    </source>
</evidence>
<dbReference type="GO" id="GO:0016020">
    <property type="term" value="C:membrane"/>
    <property type="evidence" value="ECO:0007669"/>
    <property type="project" value="TreeGrafter"/>
</dbReference>
<keyword evidence="1" id="KW-0812">Transmembrane</keyword>
<dbReference type="AlphaFoldDB" id="A0A1P8K4E5"/>
<feature type="transmembrane region" description="Helical" evidence="1">
    <location>
        <begin position="164"/>
        <end position="183"/>
    </location>
</feature>
<dbReference type="InterPro" id="IPR002656">
    <property type="entry name" value="Acyl_transf_3_dom"/>
</dbReference>